<dbReference type="InterPro" id="IPR007278">
    <property type="entry name" value="DUF397"/>
</dbReference>
<gene>
    <name evidence="3" type="ORF">ACFSCY_20405</name>
</gene>
<feature type="domain" description="DUF397" evidence="2">
    <location>
        <begin position="69"/>
        <end position="106"/>
    </location>
</feature>
<accession>A0ABW4FMX4</accession>
<feature type="compositionally biased region" description="Polar residues" evidence="1">
    <location>
        <begin position="1"/>
        <end position="13"/>
    </location>
</feature>
<dbReference type="Proteomes" id="UP001597145">
    <property type="component" value="Unassembled WGS sequence"/>
</dbReference>
<feature type="region of interest" description="Disordered" evidence="1">
    <location>
        <begin position="1"/>
        <end position="30"/>
    </location>
</feature>
<evidence type="ECO:0000313" key="4">
    <source>
        <dbReference type="Proteomes" id="UP001597145"/>
    </source>
</evidence>
<proteinExistence type="predicted"/>
<dbReference type="RefSeq" id="WP_343983935.1">
    <property type="nucleotide sequence ID" value="NZ_BAAAJG010000016.1"/>
</dbReference>
<feature type="domain" description="DUF397" evidence="2">
    <location>
        <begin position="5"/>
        <end position="58"/>
    </location>
</feature>
<reference evidence="4" key="1">
    <citation type="journal article" date="2019" name="Int. J. Syst. Evol. Microbiol.">
        <title>The Global Catalogue of Microorganisms (GCM) 10K type strain sequencing project: providing services to taxonomists for standard genome sequencing and annotation.</title>
        <authorList>
            <consortium name="The Broad Institute Genomics Platform"/>
            <consortium name="The Broad Institute Genome Sequencing Center for Infectious Disease"/>
            <person name="Wu L."/>
            <person name="Ma J."/>
        </authorList>
    </citation>
    <scope>NUCLEOTIDE SEQUENCE [LARGE SCALE GENOMIC DNA]</scope>
    <source>
        <strain evidence="4">JCM 12165</strain>
    </source>
</reference>
<organism evidence="3 4">
    <name type="scientific">Pseudonocardia aurantiaca</name>
    <dbReference type="NCBI Taxonomy" id="75290"/>
    <lineage>
        <taxon>Bacteria</taxon>
        <taxon>Bacillati</taxon>
        <taxon>Actinomycetota</taxon>
        <taxon>Actinomycetes</taxon>
        <taxon>Pseudonocardiales</taxon>
        <taxon>Pseudonocardiaceae</taxon>
        <taxon>Pseudonocardia</taxon>
    </lineage>
</organism>
<dbReference type="Pfam" id="PF04149">
    <property type="entry name" value="DUF397"/>
    <property type="match status" value="2"/>
</dbReference>
<keyword evidence="4" id="KW-1185">Reference proteome</keyword>
<name>A0ABW4FMX4_9PSEU</name>
<comment type="caution">
    <text evidence="3">The sequence shown here is derived from an EMBL/GenBank/DDBJ whole genome shotgun (WGS) entry which is preliminary data.</text>
</comment>
<dbReference type="EMBL" id="JBHUCP010000015">
    <property type="protein sequence ID" value="MFD1531799.1"/>
    <property type="molecule type" value="Genomic_DNA"/>
</dbReference>
<evidence type="ECO:0000313" key="3">
    <source>
        <dbReference type="EMBL" id="MFD1531799.1"/>
    </source>
</evidence>
<evidence type="ECO:0000256" key="1">
    <source>
        <dbReference type="SAM" id="MobiDB-lite"/>
    </source>
</evidence>
<protein>
    <submittedName>
        <fullName evidence="3">DUF397 domain-containing protein</fullName>
    </submittedName>
</protein>
<evidence type="ECO:0000259" key="2">
    <source>
        <dbReference type="Pfam" id="PF04149"/>
    </source>
</evidence>
<sequence length="115" mass="12311">MDNLDWRTSSFSGENGGSCVEVAPLPDGGVAVRDTKDRSRAPHQHTTAAWQAFLAGVRGWDVGNVRRGVEMSRLADGGVALRPAADPTAEPHVYTAAEWVAFVKGVEAGEFDFPE</sequence>